<name>A0AA35VXS2_GEOBA</name>
<dbReference type="SUPFAM" id="SSF51338">
    <property type="entry name" value="Composite domain of metallo-dependent hydrolases"/>
    <property type="match status" value="2"/>
</dbReference>
<dbReference type="FunFam" id="3.20.20.140:FF:000174">
    <property type="entry name" value="Dihydropyrimidinase-related protein 2"/>
    <property type="match status" value="1"/>
</dbReference>
<sequence>MITGGTVVLPTEAALVDIGIQDGRIAAIAAPGTLTDDAARTLDASGRIITPGGIEPHIHAAANVQAGAHQLVAGVPNAGPLEHSLGAIWGGTTTVVDFAPAPREGDLVGGVHDFLSVWNDNAYTDYSAHIIYSSRNSPDSIARVGELIENEFPSVKIFTTNIRPPTDPPLTLTPVARIDSGRLSDLAGQLARHDGVLAVHAEDDEIVMYNYLLAQQRGIWDWYNVHLIHSKEVEDLAFRDTIRIAEQKGAGMYFVHVTGSDGVNAVAEARSRGLPVYGEVLTLALSFNCWQYREPDGMKYHTYPSLKYPEDGSELWSGLLEHNLTFTGTDSSFTTYLDKTAGRNVQDVRGGNIGIEIRMGVNYSEAVVKRGMSLTQFANITSTNAARLLGMYPRKGVIAPGSDADLAIIDPTFHKQLTMDDLHIRDYSPWEGWDVRGWPTTVILRGKVMVDNGELLGAPTDGQLVRRRIDPAVLRRPAF</sequence>
<dbReference type="EMBL" id="CASHTH010000031">
    <property type="protein sequence ID" value="CAI7989544.1"/>
    <property type="molecule type" value="Genomic_DNA"/>
</dbReference>
<dbReference type="GO" id="GO:0005829">
    <property type="term" value="C:cytosol"/>
    <property type="evidence" value="ECO:0007669"/>
    <property type="project" value="TreeGrafter"/>
</dbReference>
<evidence type="ECO:0000256" key="1">
    <source>
        <dbReference type="ARBA" id="ARBA00001947"/>
    </source>
</evidence>
<dbReference type="InterPro" id="IPR050378">
    <property type="entry name" value="Metallo-dep_Hydrolases_sf"/>
</dbReference>
<dbReference type="AlphaFoldDB" id="A0AA35VXS2"/>
<dbReference type="Proteomes" id="UP001174909">
    <property type="component" value="Unassembled WGS sequence"/>
</dbReference>
<dbReference type="Pfam" id="PF01979">
    <property type="entry name" value="Amidohydro_1"/>
    <property type="match status" value="1"/>
</dbReference>
<comment type="catalytic activity">
    <reaction evidence="3">
        <text>5,6-dihydrouracil + H2O = 3-(carbamoylamino)propanoate + H(+)</text>
        <dbReference type="Rhea" id="RHEA:16121"/>
        <dbReference type="ChEBI" id="CHEBI:11892"/>
        <dbReference type="ChEBI" id="CHEBI:15377"/>
        <dbReference type="ChEBI" id="CHEBI:15378"/>
        <dbReference type="ChEBI" id="CHEBI:15901"/>
        <dbReference type="EC" id="3.5.2.2"/>
    </reaction>
</comment>
<evidence type="ECO:0000256" key="3">
    <source>
        <dbReference type="ARBA" id="ARBA00036696"/>
    </source>
</evidence>
<evidence type="ECO:0000313" key="7">
    <source>
        <dbReference type="Proteomes" id="UP001174909"/>
    </source>
</evidence>
<comment type="caution">
    <text evidence="6">The sequence shown here is derived from an EMBL/GenBank/DDBJ whole genome shotgun (WGS) entry which is preliminary data.</text>
</comment>
<keyword evidence="7" id="KW-1185">Reference proteome</keyword>
<accession>A0AA35VXS2</accession>
<protein>
    <recommendedName>
        <fullName evidence="4">dihydropyrimidinase</fullName>
        <ecNumber evidence="4">3.5.2.2</ecNumber>
    </recommendedName>
</protein>
<dbReference type="Gene3D" id="3.20.20.140">
    <property type="entry name" value="Metal-dependent hydrolases"/>
    <property type="match status" value="1"/>
</dbReference>
<dbReference type="SUPFAM" id="SSF51556">
    <property type="entry name" value="Metallo-dependent hydrolases"/>
    <property type="match status" value="1"/>
</dbReference>
<evidence type="ECO:0000313" key="6">
    <source>
        <dbReference type="EMBL" id="CAI7989544.1"/>
    </source>
</evidence>
<organism evidence="6 7">
    <name type="scientific">Geodia barretti</name>
    <name type="common">Barrett's horny sponge</name>
    <dbReference type="NCBI Taxonomy" id="519541"/>
    <lineage>
        <taxon>Eukaryota</taxon>
        <taxon>Metazoa</taxon>
        <taxon>Porifera</taxon>
        <taxon>Demospongiae</taxon>
        <taxon>Heteroscleromorpha</taxon>
        <taxon>Tetractinellida</taxon>
        <taxon>Astrophorina</taxon>
        <taxon>Geodiidae</taxon>
        <taxon>Geodia</taxon>
    </lineage>
</organism>
<dbReference type="EC" id="3.5.2.2" evidence="4"/>
<evidence type="ECO:0000259" key="5">
    <source>
        <dbReference type="Pfam" id="PF01979"/>
    </source>
</evidence>
<evidence type="ECO:0000256" key="4">
    <source>
        <dbReference type="ARBA" id="ARBA00039113"/>
    </source>
</evidence>
<evidence type="ECO:0000256" key="2">
    <source>
        <dbReference type="ARBA" id="ARBA00008829"/>
    </source>
</evidence>
<comment type="cofactor">
    <cofactor evidence="1">
        <name>Zn(2+)</name>
        <dbReference type="ChEBI" id="CHEBI:29105"/>
    </cofactor>
</comment>
<dbReference type="InterPro" id="IPR032466">
    <property type="entry name" value="Metal_Hydrolase"/>
</dbReference>
<comment type="similarity">
    <text evidence="2">Belongs to the metallo-dependent hydrolases superfamily. Hydantoinase/dihydropyrimidinase family.</text>
</comment>
<proteinExistence type="inferred from homology"/>
<dbReference type="GO" id="GO:0004157">
    <property type="term" value="F:dihydropyrimidinase activity"/>
    <property type="evidence" value="ECO:0007669"/>
    <property type="project" value="UniProtKB-EC"/>
</dbReference>
<gene>
    <name evidence="6" type="ORF">GBAR_LOCUS245</name>
</gene>
<dbReference type="PANTHER" id="PTHR11647:SF1">
    <property type="entry name" value="COLLAPSIN RESPONSE MEDIATOR PROTEIN"/>
    <property type="match status" value="1"/>
</dbReference>
<feature type="domain" description="Amidohydrolase-related" evidence="5">
    <location>
        <begin position="325"/>
        <end position="448"/>
    </location>
</feature>
<dbReference type="InterPro" id="IPR006680">
    <property type="entry name" value="Amidohydro-rel"/>
</dbReference>
<dbReference type="PANTHER" id="PTHR11647">
    <property type="entry name" value="HYDRANTOINASE/DIHYDROPYRIMIDINASE FAMILY MEMBER"/>
    <property type="match status" value="1"/>
</dbReference>
<reference evidence="6" key="1">
    <citation type="submission" date="2023-03" db="EMBL/GenBank/DDBJ databases">
        <authorList>
            <person name="Steffen K."/>
            <person name="Cardenas P."/>
        </authorList>
    </citation>
    <scope>NUCLEOTIDE SEQUENCE</scope>
</reference>
<dbReference type="InterPro" id="IPR011059">
    <property type="entry name" value="Metal-dep_hydrolase_composite"/>
</dbReference>
<dbReference type="Gene3D" id="2.30.40.10">
    <property type="entry name" value="Urease, subunit C, domain 1"/>
    <property type="match status" value="1"/>
</dbReference>